<comment type="caution">
    <text evidence="1">The sequence shown here is derived from an EMBL/GenBank/DDBJ whole genome shotgun (WGS) entry which is preliminary data.</text>
</comment>
<dbReference type="OrthoDB" id="1191002at2"/>
<evidence type="ECO:0000313" key="2">
    <source>
        <dbReference type="Proteomes" id="UP000028531"/>
    </source>
</evidence>
<sequence length="166" mass="18903">MMRLTILLVIMIGAITASCRTEVQKKQEASQLAQKRFQEIDLSQPDKYPLFDGCGELDNAANCFFEKLQEQVVLKLNDHHLQFEMSQRDSVMVQLLVDKKGNISYQGLQSDAVNDRERSIDSLLRVRLQHICKIEPAYKQNVPVNSSYLLPVILKPATVQPDDLSN</sequence>
<dbReference type="Proteomes" id="UP000028531">
    <property type="component" value="Unassembled WGS sequence"/>
</dbReference>
<dbReference type="RefSeq" id="WP_036584151.1">
    <property type="nucleotide sequence ID" value="NZ_JPJI01000032.1"/>
</dbReference>
<dbReference type="PROSITE" id="PS51257">
    <property type="entry name" value="PROKAR_LIPOPROTEIN"/>
    <property type="match status" value="1"/>
</dbReference>
<protein>
    <submittedName>
        <fullName evidence="1">Uncharacterized protein</fullName>
    </submittedName>
</protein>
<name>A0A084JV46_NONUL</name>
<proteinExistence type="predicted"/>
<accession>A0A084JV46</accession>
<dbReference type="AlphaFoldDB" id="A0A084JV46"/>
<dbReference type="EMBL" id="JPJI01000032">
    <property type="protein sequence ID" value="KEZ92830.1"/>
    <property type="molecule type" value="Genomic_DNA"/>
</dbReference>
<reference evidence="1 2" key="1">
    <citation type="submission" date="2014-07" db="EMBL/GenBank/DDBJ databases">
        <title>Draft genome sequence of Nonlabens ulvanivorans, an ulvan degrading bacterium.</title>
        <authorList>
            <person name="Kopel M."/>
            <person name="Helbert W."/>
            <person name="Henrissat B."/>
            <person name="Doniger T."/>
            <person name="Banin E."/>
        </authorList>
    </citation>
    <scope>NUCLEOTIDE SEQUENCE [LARGE SCALE GENOMIC DNA]</scope>
    <source>
        <strain evidence="1 2">PLR</strain>
    </source>
</reference>
<evidence type="ECO:0000313" key="1">
    <source>
        <dbReference type="EMBL" id="KEZ92830.1"/>
    </source>
</evidence>
<organism evidence="1 2">
    <name type="scientific">Nonlabens ulvanivorans</name>
    <name type="common">Persicivirga ulvanivorans</name>
    <dbReference type="NCBI Taxonomy" id="906888"/>
    <lineage>
        <taxon>Bacteria</taxon>
        <taxon>Pseudomonadati</taxon>
        <taxon>Bacteroidota</taxon>
        <taxon>Flavobacteriia</taxon>
        <taxon>Flavobacteriales</taxon>
        <taxon>Flavobacteriaceae</taxon>
        <taxon>Nonlabens</taxon>
    </lineage>
</organism>
<gene>
    <name evidence="1" type="ORF">IL45_11910</name>
</gene>